<evidence type="ECO:0000256" key="1">
    <source>
        <dbReference type="ARBA" id="ARBA00023002"/>
    </source>
</evidence>
<dbReference type="PANTHER" id="PTHR43364">
    <property type="entry name" value="NADH-SPECIFIC METHYLGLYOXAL REDUCTASE-RELATED"/>
    <property type="match status" value="1"/>
</dbReference>
<evidence type="ECO:0000313" key="4">
    <source>
        <dbReference type="Proteomes" id="UP000232455"/>
    </source>
</evidence>
<comment type="caution">
    <text evidence="3">The sequence shown here is derived from an EMBL/GenBank/DDBJ whole genome shotgun (WGS) entry which is preliminary data.</text>
</comment>
<dbReference type="Gene3D" id="3.20.20.100">
    <property type="entry name" value="NADP-dependent oxidoreductase domain"/>
    <property type="match status" value="1"/>
</dbReference>
<dbReference type="PANTHER" id="PTHR43364:SF4">
    <property type="entry name" value="NAD(P)-LINKED OXIDOREDUCTASE SUPERFAMILY PROTEIN"/>
    <property type="match status" value="1"/>
</dbReference>
<dbReference type="EMBL" id="PHHE01000001">
    <property type="protein sequence ID" value="PKA73197.1"/>
    <property type="molecule type" value="Genomic_DNA"/>
</dbReference>
<dbReference type="PRINTS" id="PR00069">
    <property type="entry name" value="ALDKETRDTASE"/>
</dbReference>
<reference evidence="3 4" key="1">
    <citation type="submission" date="2017-11" db="EMBL/GenBank/DDBJ databases">
        <title>Genome sequencing of a diverse group of Pseudomonas species.</title>
        <authorList>
            <person name="Loper J."/>
        </authorList>
    </citation>
    <scope>NUCLEOTIDE SEQUENCE [LARGE SCALE GENOMIC DNA]</scope>
    <source>
        <strain evidence="3 4">LMG 25716</strain>
    </source>
</reference>
<accession>A0ABX4Q8Z6</accession>
<sequence>MSYRTLGHSGLQVSTLTLGTMMFGEQTSTEESLRIIDKAWDQGINFIDTADVYTNGRSEEIVGEAIAGNRHEWVLATKVGFGPVDGVPNRSGLSRKHIFNGLDASLTRLGTDYLDIYYLHREDHNTPLEVSVSAIGDLIRQGKIRYWGLSNYRGWRIAEVIRIADKLGVDRPVISQPLYNIVNRQAETEQLSAAQTYGLGVVPYSPLARGVLSGKYAPDVTPDANSRAGRQDKRILETEWRVESLRIAQQIQQYTEGRGVGIIEFAIAWVLNNSAVTSAIVGPRTEAQWDAYTKAQAVKITAEDEAFIDSLVTPGHASTPGFNDVSHFVSAVNRVRLEVSRLREQYKSIVGACLLAKRPAHSTSALSDTPLSRAGSLPQVLRLSSGCGEY</sequence>
<feature type="domain" description="NADP-dependent oxidoreductase" evidence="2">
    <location>
        <begin position="16"/>
        <end position="311"/>
    </location>
</feature>
<dbReference type="InterPro" id="IPR020471">
    <property type="entry name" value="AKR"/>
</dbReference>
<keyword evidence="1" id="KW-0560">Oxidoreductase</keyword>
<organism evidence="3 4">
    <name type="scientific">Pseudomonas baetica</name>
    <dbReference type="NCBI Taxonomy" id="674054"/>
    <lineage>
        <taxon>Bacteria</taxon>
        <taxon>Pseudomonadati</taxon>
        <taxon>Pseudomonadota</taxon>
        <taxon>Gammaproteobacteria</taxon>
        <taxon>Pseudomonadales</taxon>
        <taxon>Pseudomonadaceae</taxon>
        <taxon>Pseudomonas</taxon>
    </lineage>
</organism>
<keyword evidence="4" id="KW-1185">Reference proteome</keyword>
<evidence type="ECO:0000259" key="2">
    <source>
        <dbReference type="Pfam" id="PF00248"/>
    </source>
</evidence>
<dbReference type="InterPro" id="IPR036812">
    <property type="entry name" value="NAD(P)_OxRdtase_dom_sf"/>
</dbReference>
<proteinExistence type="predicted"/>
<evidence type="ECO:0000313" key="3">
    <source>
        <dbReference type="EMBL" id="PKA73197.1"/>
    </source>
</evidence>
<dbReference type="Proteomes" id="UP000232455">
    <property type="component" value="Unassembled WGS sequence"/>
</dbReference>
<protein>
    <submittedName>
        <fullName evidence="3">Aryl-alcohol dehydrogenase-like predicted oxidoreductase</fullName>
    </submittedName>
</protein>
<name>A0ABX4Q8Z6_9PSED</name>
<dbReference type="InterPro" id="IPR023210">
    <property type="entry name" value="NADP_OxRdtase_dom"/>
</dbReference>
<dbReference type="InterPro" id="IPR050523">
    <property type="entry name" value="AKR_Detox_Biosynth"/>
</dbReference>
<dbReference type="Pfam" id="PF00248">
    <property type="entry name" value="Aldo_ket_red"/>
    <property type="match status" value="1"/>
</dbReference>
<gene>
    <name evidence="3" type="ORF">ATI02_6319</name>
</gene>
<dbReference type="SUPFAM" id="SSF51430">
    <property type="entry name" value="NAD(P)-linked oxidoreductase"/>
    <property type="match status" value="1"/>
</dbReference>